<accession>C0GJP1</accession>
<dbReference type="RefSeq" id="WP_008518369.1">
    <property type="nucleotide sequence ID" value="NZ_ACJM01000017.1"/>
</dbReference>
<dbReference type="Gene3D" id="3.40.50.150">
    <property type="entry name" value="Vaccinia Virus protein VP39"/>
    <property type="match status" value="1"/>
</dbReference>
<dbReference type="Proteomes" id="UP000006443">
    <property type="component" value="Unassembled WGS sequence"/>
</dbReference>
<reference evidence="1 2" key="1">
    <citation type="submission" date="2009-02" db="EMBL/GenBank/DDBJ databases">
        <title>Sequencing of the draft genome and assembly of Dethiobacter alkaliphilus AHT 1.</title>
        <authorList>
            <consortium name="US DOE Joint Genome Institute (JGI-PGF)"/>
            <person name="Lucas S."/>
            <person name="Copeland A."/>
            <person name="Lapidus A."/>
            <person name="Glavina del Rio T."/>
            <person name="Dalin E."/>
            <person name="Tice H."/>
            <person name="Bruce D."/>
            <person name="Goodwin L."/>
            <person name="Pitluck S."/>
            <person name="Larimer F."/>
            <person name="Land M.L."/>
            <person name="Hauser L."/>
            <person name="Muyzer G."/>
        </authorList>
    </citation>
    <scope>NUCLEOTIDE SEQUENCE [LARGE SCALE GENOMIC DNA]</scope>
    <source>
        <strain evidence="1 2">AHT 1</strain>
    </source>
</reference>
<keyword evidence="1" id="KW-0489">Methyltransferase</keyword>
<evidence type="ECO:0000313" key="2">
    <source>
        <dbReference type="Proteomes" id="UP000006443"/>
    </source>
</evidence>
<organism evidence="1 2">
    <name type="scientific">Dethiobacter alkaliphilus AHT 1</name>
    <dbReference type="NCBI Taxonomy" id="555088"/>
    <lineage>
        <taxon>Bacteria</taxon>
        <taxon>Bacillati</taxon>
        <taxon>Bacillota</taxon>
        <taxon>Dethiobacteria</taxon>
        <taxon>Dethiobacterales</taxon>
        <taxon>Dethiobacteraceae</taxon>
        <taxon>Dethiobacter</taxon>
    </lineage>
</organism>
<gene>
    <name evidence="1" type="ORF">DealDRAFT_2700</name>
</gene>
<dbReference type="GO" id="GO:0032259">
    <property type="term" value="P:methylation"/>
    <property type="evidence" value="ECO:0007669"/>
    <property type="project" value="UniProtKB-KW"/>
</dbReference>
<dbReference type="STRING" id="555088.DealDRAFT_2700"/>
<comment type="caution">
    <text evidence="1">The sequence shown here is derived from an EMBL/GenBank/DDBJ whole genome shotgun (WGS) entry which is preliminary data.</text>
</comment>
<dbReference type="GO" id="GO:0008168">
    <property type="term" value="F:methyltransferase activity"/>
    <property type="evidence" value="ECO:0007669"/>
    <property type="project" value="UniProtKB-KW"/>
</dbReference>
<dbReference type="Pfam" id="PF06962">
    <property type="entry name" value="rRNA_methylase"/>
    <property type="match status" value="1"/>
</dbReference>
<dbReference type="eggNOG" id="COG2518">
    <property type="taxonomic scope" value="Bacteria"/>
</dbReference>
<dbReference type="AlphaFoldDB" id="C0GJP1"/>
<dbReference type="PANTHER" id="PTHR35276:SF1">
    <property type="entry name" value="TRNA (MNM(5)S(2)U34)-METHYLTRANSFERASE, CHLOROPLASTIC"/>
    <property type="match status" value="1"/>
</dbReference>
<keyword evidence="1" id="KW-0808">Transferase</keyword>
<protein>
    <submittedName>
        <fullName evidence="1">Putative rRNA methylase</fullName>
    </submittedName>
</protein>
<sequence>MKKPLLFARELIAEKLPTGGVAVDATCGNGHDTLFLAQQVGPGGTVLAFDIQQQAVDATKERLAEAALLDRVQLYTDSHANLDDYVQSGIDAMMFNLGYLPGSDHEVVTQPQTTVAALGVAVEKLNKNGIITLVVYTGHAGGPEEYQAVRKFAATLPQRDYIVLEYQLINQINRPPLLLAITRR</sequence>
<keyword evidence="2" id="KW-1185">Reference proteome</keyword>
<name>C0GJP1_DETAL</name>
<evidence type="ECO:0000313" key="1">
    <source>
        <dbReference type="EMBL" id="EEG76463.1"/>
    </source>
</evidence>
<proteinExistence type="predicted"/>
<dbReference type="EMBL" id="ACJM01000017">
    <property type="protein sequence ID" value="EEG76463.1"/>
    <property type="molecule type" value="Genomic_DNA"/>
</dbReference>
<dbReference type="PANTHER" id="PTHR35276">
    <property type="entry name" value="S-ADENOSYL-L-METHIONINE-DEPENDENT METHYLTRANSFERASES SUPERFAMILY PROTEIN"/>
    <property type="match status" value="1"/>
</dbReference>
<dbReference type="InterPro" id="IPR029063">
    <property type="entry name" value="SAM-dependent_MTases_sf"/>
</dbReference>
<dbReference type="SUPFAM" id="SSF53335">
    <property type="entry name" value="S-adenosyl-L-methionine-dependent methyltransferases"/>
    <property type="match status" value="1"/>
</dbReference>
<dbReference type="InterPro" id="IPR010719">
    <property type="entry name" value="MnmM_MeTrfase"/>
</dbReference>